<dbReference type="Proteomes" id="UP000176186">
    <property type="component" value="Unassembled WGS sequence"/>
</dbReference>
<comment type="caution">
    <text evidence="3">The sequence shown here is derived from an EMBL/GenBank/DDBJ whole genome shotgun (WGS) entry which is preliminary data.</text>
</comment>
<proteinExistence type="predicted"/>
<gene>
    <name evidence="3" type="ORF">A2363_03540</name>
</gene>
<accession>A0A1F6BFR2</accession>
<name>A0A1F6BFR2_9BACT</name>
<feature type="compositionally biased region" description="Low complexity" evidence="1">
    <location>
        <begin position="219"/>
        <end position="239"/>
    </location>
</feature>
<evidence type="ECO:0000313" key="3">
    <source>
        <dbReference type="EMBL" id="OGG35771.1"/>
    </source>
</evidence>
<evidence type="ECO:0000256" key="2">
    <source>
        <dbReference type="SAM" id="SignalP"/>
    </source>
</evidence>
<protein>
    <recommendedName>
        <fullName evidence="5">DUF5666 domain-containing protein</fullName>
    </recommendedName>
</protein>
<sequence length="248" mass="26333">MNKLIAVFAILFLTTSVYAATSTESATTPATNQKLDELKDRLASAATQLKQSQKRAIWGTVKTTSVSTITVETKTSDVKIELTDTIKVAQIIKGERTDLTTDDLAKGDTVAVFGDYDAALELLKAKVIFIQGAIPLRISGTITQSDKKNFTVTVATPEGQSYIVDIESTTKNTLWNKEDGTAKGAFSKLLVGDTVHVLGTQSKDKSRISAARVLDIGNTSGATPTPTPTPTKTASPSATVKTTPKPTP</sequence>
<dbReference type="EMBL" id="MFKE01000005">
    <property type="protein sequence ID" value="OGG35771.1"/>
    <property type="molecule type" value="Genomic_DNA"/>
</dbReference>
<dbReference type="AlphaFoldDB" id="A0A1F6BFR2"/>
<feature type="signal peptide" evidence="2">
    <location>
        <begin position="1"/>
        <end position="19"/>
    </location>
</feature>
<dbReference type="STRING" id="1798401.A2363_03540"/>
<feature type="region of interest" description="Disordered" evidence="1">
    <location>
        <begin position="215"/>
        <end position="248"/>
    </location>
</feature>
<evidence type="ECO:0000313" key="4">
    <source>
        <dbReference type="Proteomes" id="UP000176186"/>
    </source>
</evidence>
<evidence type="ECO:0000256" key="1">
    <source>
        <dbReference type="SAM" id="MobiDB-lite"/>
    </source>
</evidence>
<organism evidence="3 4">
    <name type="scientific">Candidatus Gottesmanbacteria bacterium RIFOXYB1_FULL_47_11</name>
    <dbReference type="NCBI Taxonomy" id="1798401"/>
    <lineage>
        <taxon>Bacteria</taxon>
        <taxon>Candidatus Gottesmaniibacteriota</taxon>
    </lineage>
</organism>
<reference evidence="3 4" key="1">
    <citation type="journal article" date="2016" name="Nat. Commun.">
        <title>Thousands of microbial genomes shed light on interconnected biogeochemical processes in an aquifer system.</title>
        <authorList>
            <person name="Anantharaman K."/>
            <person name="Brown C.T."/>
            <person name="Hug L.A."/>
            <person name="Sharon I."/>
            <person name="Castelle C.J."/>
            <person name="Probst A.J."/>
            <person name="Thomas B.C."/>
            <person name="Singh A."/>
            <person name="Wilkins M.J."/>
            <person name="Karaoz U."/>
            <person name="Brodie E.L."/>
            <person name="Williams K.H."/>
            <person name="Hubbard S.S."/>
            <person name="Banfield J.F."/>
        </authorList>
    </citation>
    <scope>NUCLEOTIDE SEQUENCE [LARGE SCALE GENOMIC DNA]</scope>
</reference>
<feature type="chain" id="PRO_5009523093" description="DUF5666 domain-containing protein" evidence="2">
    <location>
        <begin position="20"/>
        <end position="248"/>
    </location>
</feature>
<keyword evidence="2" id="KW-0732">Signal</keyword>
<evidence type="ECO:0008006" key="5">
    <source>
        <dbReference type="Google" id="ProtNLM"/>
    </source>
</evidence>